<dbReference type="InterPro" id="IPR016181">
    <property type="entry name" value="Acyl_CoA_acyltransferase"/>
</dbReference>
<keyword evidence="2" id="KW-0012">Acyltransferase</keyword>
<keyword evidence="6" id="KW-1185">Reference proteome</keyword>
<accession>A0ABU3WYW1</accession>
<keyword evidence="1" id="KW-0808">Transferase</keyword>
<feature type="domain" description="N-acetyltransferase" evidence="4">
    <location>
        <begin position="1"/>
        <end position="121"/>
    </location>
</feature>
<dbReference type="Pfam" id="PF13302">
    <property type="entry name" value="Acetyltransf_3"/>
    <property type="match status" value="1"/>
</dbReference>
<gene>
    <name evidence="5" type="ORF">F8E02_02995</name>
</gene>
<evidence type="ECO:0000256" key="2">
    <source>
        <dbReference type="ARBA" id="ARBA00023315"/>
    </source>
</evidence>
<name>A0ABU3WYW1_9EURY</name>
<evidence type="ECO:0000313" key="6">
    <source>
        <dbReference type="Proteomes" id="UP001281203"/>
    </source>
</evidence>
<evidence type="ECO:0000256" key="3">
    <source>
        <dbReference type="ARBA" id="ARBA00038502"/>
    </source>
</evidence>
<comment type="caution">
    <text evidence="5">The sequence shown here is derived from an EMBL/GenBank/DDBJ whole genome shotgun (WGS) entry which is preliminary data.</text>
</comment>
<dbReference type="Proteomes" id="UP001281203">
    <property type="component" value="Unassembled WGS sequence"/>
</dbReference>
<dbReference type="EMBL" id="WBKO01000001">
    <property type="protein sequence ID" value="MDV2480990.1"/>
    <property type="molecule type" value="Genomic_DNA"/>
</dbReference>
<dbReference type="PANTHER" id="PTHR43792">
    <property type="entry name" value="GNAT FAMILY, PUTATIVE (AFU_ORTHOLOGUE AFUA_3G00765)-RELATED-RELATED"/>
    <property type="match status" value="1"/>
</dbReference>
<evidence type="ECO:0000313" key="5">
    <source>
        <dbReference type="EMBL" id="MDV2480990.1"/>
    </source>
</evidence>
<dbReference type="InterPro" id="IPR000182">
    <property type="entry name" value="GNAT_dom"/>
</dbReference>
<comment type="similarity">
    <text evidence="3">Belongs to the acetyltransferase family. RimJ subfamily.</text>
</comment>
<dbReference type="InterPro" id="IPR051531">
    <property type="entry name" value="N-acetyltransferase"/>
</dbReference>
<dbReference type="PROSITE" id="PS51186">
    <property type="entry name" value="GNAT"/>
    <property type="match status" value="1"/>
</dbReference>
<reference evidence="5 6" key="1">
    <citation type="submission" date="2019-10" db="EMBL/GenBank/DDBJ databases">
        <title>Isolation and characterization of Methanoculleus sp. Wushi-C6 from a hot spring well.</title>
        <authorList>
            <person name="Chen S.-C."/>
            <person name="Lan Z.-H."/>
            <person name="You Y.-T."/>
            <person name="Lai M.-C."/>
        </authorList>
    </citation>
    <scope>NUCLEOTIDE SEQUENCE [LARGE SCALE GENOMIC DNA]</scope>
    <source>
        <strain evidence="5 6">Wushi-C6</strain>
    </source>
</reference>
<dbReference type="RefSeq" id="WP_317063975.1">
    <property type="nucleotide sequence ID" value="NZ_WBKO01000001.1"/>
</dbReference>
<dbReference type="PANTHER" id="PTHR43792:SF8">
    <property type="entry name" value="[RIBOSOMAL PROTEIN US5]-ALANINE N-ACETYLTRANSFERASE"/>
    <property type="match status" value="1"/>
</dbReference>
<dbReference type="SUPFAM" id="SSF55729">
    <property type="entry name" value="Acyl-CoA N-acyltransferases (Nat)"/>
    <property type="match status" value="1"/>
</dbReference>
<sequence length="127" mass="14838">MMENGQLLKFWIVKKEDPARMIGTVSFNTIIRGPFQSCFLGYRLDYAEVRRGYMTEALREAIRVLFGECRLHRVEANILPGNGPSLRVVEKLGFHYEGLAHRYLLVNGKWEDHIRMVLLNDRWAGDR</sequence>
<evidence type="ECO:0000259" key="4">
    <source>
        <dbReference type="PROSITE" id="PS51186"/>
    </source>
</evidence>
<evidence type="ECO:0000256" key="1">
    <source>
        <dbReference type="ARBA" id="ARBA00022679"/>
    </source>
</evidence>
<dbReference type="Gene3D" id="3.40.630.30">
    <property type="match status" value="1"/>
</dbReference>
<organism evidence="5 6">
    <name type="scientific">Methanoculleus caldifontis</name>
    <dbReference type="NCBI Taxonomy" id="2651577"/>
    <lineage>
        <taxon>Archaea</taxon>
        <taxon>Methanobacteriati</taxon>
        <taxon>Methanobacteriota</taxon>
        <taxon>Stenosarchaea group</taxon>
        <taxon>Methanomicrobia</taxon>
        <taxon>Methanomicrobiales</taxon>
        <taxon>Methanomicrobiaceae</taxon>
        <taxon>Methanoculleus</taxon>
    </lineage>
</organism>
<proteinExistence type="inferred from homology"/>
<protein>
    <submittedName>
        <fullName evidence="5">GNAT family N-acetyltransferase</fullName>
    </submittedName>
</protein>